<dbReference type="PANTHER" id="PTHR23518">
    <property type="entry name" value="C-METHYLTRANSFERASE"/>
    <property type="match status" value="1"/>
</dbReference>
<feature type="transmembrane region" description="Helical" evidence="4">
    <location>
        <begin position="308"/>
        <end position="332"/>
    </location>
</feature>
<evidence type="ECO:0000313" key="7">
    <source>
        <dbReference type="Proteomes" id="UP000809349"/>
    </source>
</evidence>
<dbReference type="Proteomes" id="UP000809349">
    <property type="component" value="Unassembled WGS sequence"/>
</dbReference>
<feature type="transmembrane region" description="Helical" evidence="4">
    <location>
        <begin position="12"/>
        <end position="31"/>
    </location>
</feature>
<feature type="transmembrane region" description="Helical" evidence="4">
    <location>
        <begin position="149"/>
        <end position="168"/>
    </location>
</feature>
<evidence type="ECO:0000256" key="3">
    <source>
        <dbReference type="ARBA" id="ARBA00023136"/>
    </source>
</evidence>
<keyword evidence="2 4" id="KW-1133">Transmembrane helix</keyword>
<evidence type="ECO:0000256" key="2">
    <source>
        <dbReference type="ARBA" id="ARBA00022989"/>
    </source>
</evidence>
<feature type="transmembrane region" description="Helical" evidence="4">
    <location>
        <begin position="37"/>
        <end position="60"/>
    </location>
</feature>
<feature type="transmembrane region" description="Helical" evidence="4">
    <location>
        <begin position="285"/>
        <end position="302"/>
    </location>
</feature>
<gene>
    <name evidence="6" type="ORF">I4X03_022680</name>
</gene>
<evidence type="ECO:0000313" key="6">
    <source>
        <dbReference type="EMBL" id="MBZ2210079.1"/>
    </source>
</evidence>
<evidence type="ECO:0000259" key="5">
    <source>
        <dbReference type="PROSITE" id="PS50850"/>
    </source>
</evidence>
<dbReference type="RefSeq" id="WP_223471320.1">
    <property type="nucleotide sequence ID" value="NZ_JAFBIL020000014.1"/>
</dbReference>
<evidence type="ECO:0000256" key="4">
    <source>
        <dbReference type="SAM" id="Phobius"/>
    </source>
</evidence>
<dbReference type="InterPro" id="IPR020846">
    <property type="entry name" value="MFS_dom"/>
</dbReference>
<dbReference type="PROSITE" id="PS50850">
    <property type="entry name" value="MFS"/>
    <property type="match status" value="1"/>
</dbReference>
<comment type="caution">
    <text evidence="6">The sequence shown here is derived from an EMBL/GenBank/DDBJ whole genome shotgun (WGS) entry which is preliminary data.</text>
</comment>
<dbReference type="InterPro" id="IPR036259">
    <property type="entry name" value="MFS_trans_sf"/>
</dbReference>
<accession>A0ABS7SVV0</accession>
<feature type="domain" description="Major facilitator superfamily (MFS) profile" evidence="5">
    <location>
        <begin position="9"/>
        <end position="397"/>
    </location>
</feature>
<dbReference type="InterPro" id="IPR011701">
    <property type="entry name" value="MFS"/>
</dbReference>
<keyword evidence="7" id="KW-1185">Reference proteome</keyword>
<feature type="transmembrane region" description="Helical" evidence="4">
    <location>
        <begin position="174"/>
        <end position="194"/>
    </location>
</feature>
<dbReference type="CDD" id="cd17370">
    <property type="entry name" value="MFS_MJ1317_like"/>
    <property type="match status" value="1"/>
</dbReference>
<protein>
    <submittedName>
        <fullName evidence="6">MFS transporter</fullName>
    </submittedName>
</protein>
<dbReference type="PANTHER" id="PTHR23518:SF2">
    <property type="entry name" value="MAJOR FACILITATOR SUPERFAMILY TRANSPORTER"/>
    <property type="match status" value="1"/>
</dbReference>
<sequence>MTTTKLGSTLRQIPVGIWMLGFVSMLMDISSEMVHSLLPLFMVSVLGASALTVGIVEGLAESTAMIVKVFSGTLSDYLGKRKGLAVFGYALGALTKPLFAVANTTGIVLTARVLDRIGKGVRGAPRDALVADLAPPTLRGAAFGLRQSLDTVGAFLGPLLAVGLMLLWANDFRMVFWVAVIPGVLAVVLLLFGVREPRQHRNGKRTNPIRRENLKRLSAPYWWVVGIGAVFTLARFSEAFLVLRAQQGGIPIALVPLVMVAMNLVYAMSAYPFGKLSDRMSHSKLLALGLIVLIAADLVLALDDHWAVVLAGVALWGVHMGITQGLLATMVADTAPADLRGTAYGVFNLMSGIAMLFASVLAGLLWDRFGASFTFYSGAVFCVIALVGLTKYQTGAATKEAV</sequence>
<dbReference type="SUPFAM" id="SSF103473">
    <property type="entry name" value="MFS general substrate transporter"/>
    <property type="match status" value="1"/>
</dbReference>
<feature type="transmembrane region" description="Helical" evidence="4">
    <location>
        <begin position="344"/>
        <end position="366"/>
    </location>
</feature>
<name>A0ABS7SVV0_9BURK</name>
<dbReference type="Gene3D" id="1.20.1250.20">
    <property type="entry name" value="MFS general substrate transporter like domains"/>
    <property type="match status" value="1"/>
</dbReference>
<dbReference type="EMBL" id="JAFBIL020000014">
    <property type="protein sequence ID" value="MBZ2210079.1"/>
    <property type="molecule type" value="Genomic_DNA"/>
</dbReference>
<organism evidence="6 7">
    <name type="scientific">Massilia soli</name>
    <dbReference type="NCBI Taxonomy" id="2792854"/>
    <lineage>
        <taxon>Bacteria</taxon>
        <taxon>Pseudomonadati</taxon>
        <taxon>Pseudomonadota</taxon>
        <taxon>Betaproteobacteria</taxon>
        <taxon>Burkholderiales</taxon>
        <taxon>Oxalobacteraceae</taxon>
        <taxon>Telluria group</taxon>
        <taxon>Massilia</taxon>
    </lineage>
</organism>
<feature type="transmembrane region" description="Helical" evidence="4">
    <location>
        <begin position="372"/>
        <end position="389"/>
    </location>
</feature>
<evidence type="ECO:0000256" key="1">
    <source>
        <dbReference type="ARBA" id="ARBA00022692"/>
    </source>
</evidence>
<feature type="transmembrane region" description="Helical" evidence="4">
    <location>
        <begin position="220"/>
        <end position="243"/>
    </location>
</feature>
<keyword evidence="3 4" id="KW-0472">Membrane</keyword>
<reference evidence="6 7" key="1">
    <citation type="submission" date="2021-08" db="EMBL/GenBank/DDBJ databases">
        <title>Massilia sp. R798.</title>
        <authorList>
            <person name="Baek J.H."/>
            <person name="Jung H.S."/>
            <person name="Kim K.R."/>
            <person name="Jeon C.O."/>
        </authorList>
    </citation>
    <scope>NUCLEOTIDE SEQUENCE [LARGE SCALE GENOMIC DNA]</scope>
    <source>
        <strain evidence="6 7">R798</strain>
    </source>
</reference>
<keyword evidence="1 4" id="KW-0812">Transmembrane</keyword>
<dbReference type="Pfam" id="PF07690">
    <property type="entry name" value="MFS_1"/>
    <property type="match status" value="2"/>
</dbReference>
<proteinExistence type="predicted"/>
<feature type="transmembrane region" description="Helical" evidence="4">
    <location>
        <begin position="249"/>
        <end position="273"/>
    </location>
</feature>